<reference evidence="1" key="2">
    <citation type="submission" date="2020-11" db="EMBL/GenBank/DDBJ databases">
        <authorList>
            <person name="McCartney M.A."/>
            <person name="Auch B."/>
            <person name="Kono T."/>
            <person name="Mallez S."/>
            <person name="Becker A."/>
            <person name="Gohl D.M."/>
            <person name="Silverstein K.A.T."/>
            <person name="Koren S."/>
            <person name="Bechman K.B."/>
            <person name="Herman A."/>
            <person name="Abrahante J.E."/>
            <person name="Garbe J."/>
        </authorList>
    </citation>
    <scope>NUCLEOTIDE SEQUENCE</scope>
    <source>
        <strain evidence="1">Duluth1</strain>
        <tissue evidence="1">Whole animal</tissue>
    </source>
</reference>
<organism evidence="1 2">
    <name type="scientific">Dreissena polymorpha</name>
    <name type="common">Zebra mussel</name>
    <name type="synonym">Mytilus polymorpha</name>
    <dbReference type="NCBI Taxonomy" id="45954"/>
    <lineage>
        <taxon>Eukaryota</taxon>
        <taxon>Metazoa</taxon>
        <taxon>Spiralia</taxon>
        <taxon>Lophotrochozoa</taxon>
        <taxon>Mollusca</taxon>
        <taxon>Bivalvia</taxon>
        <taxon>Autobranchia</taxon>
        <taxon>Heteroconchia</taxon>
        <taxon>Euheterodonta</taxon>
        <taxon>Imparidentia</taxon>
        <taxon>Neoheterodontei</taxon>
        <taxon>Myida</taxon>
        <taxon>Dreissenoidea</taxon>
        <taxon>Dreissenidae</taxon>
        <taxon>Dreissena</taxon>
    </lineage>
</organism>
<proteinExistence type="predicted"/>
<dbReference type="AlphaFoldDB" id="A0A9D4EFM0"/>
<name>A0A9D4EFM0_DREPO</name>
<evidence type="ECO:0000313" key="2">
    <source>
        <dbReference type="Proteomes" id="UP000828390"/>
    </source>
</evidence>
<gene>
    <name evidence="1" type="ORF">DPMN_180084</name>
</gene>
<evidence type="ECO:0000313" key="1">
    <source>
        <dbReference type="EMBL" id="KAH3778615.1"/>
    </source>
</evidence>
<dbReference type="EMBL" id="JAIWYP010000009">
    <property type="protein sequence ID" value="KAH3778615.1"/>
    <property type="molecule type" value="Genomic_DNA"/>
</dbReference>
<keyword evidence="2" id="KW-1185">Reference proteome</keyword>
<dbReference type="Proteomes" id="UP000828390">
    <property type="component" value="Unassembled WGS sequence"/>
</dbReference>
<accession>A0A9D4EFM0</accession>
<reference evidence="1" key="1">
    <citation type="journal article" date="2019" name="bioRxiv">
        <title>The Genome of the Zebra Mussel, Dreissena polymorpha: A Resource for Invasive Species Research.</title>
        <authorList>
            <person name="McCartney M.A."/>
            <person name="Auch B."/>
            <person name="Kono T."/>
            <person name="Mallez S."/>
            <person name="Zhang Y."/>
            <person name="Obille A."/>
            <person name="Becker A."/>
            <person name="Abrahante J.E."/>
            <person name="Garbe J."/>
            <person name="Badalamenti J.P."/>
            <person name="Herman A."/>
            <person name="Mangelson H."/>
            <person name="Liachko I."/>
            <person name="Sullivan S."/>
            <person name="Sone E.D."/>
            <person name="Koren S."/>
            <person name="Silverstein K.A.T."/>
            <person name="Beckman K.B."/>
            <person name="Gohl D.M."/>
        </authorList>
    </citation>
    <scope>NUCLEOTIDE SEQUENCE</scope>
    <source>
        <strain evidence="1">Duluth1</strain>
        <tissue evidence="1">Whole animal</tissue>
    </source>
</reference>
<comment type="caution">
    <text evidence="1">The sequence shown here is derived from an EMBL/GenBank/DDBJ whole genome shotgun (WGS) entry which is preliminary data.</text>
</comment>
<protein>
    <submittedName>
        <fullName evidence="1">Uncharacterized protein</fullName>
    </submittedName>
</protein>
<sequence length="137" mass="14819">MAMGPCIAEIDRIVIIDFQGAIANSVGGDIVPVDLSINLKEDGNRVAFTFIIGPGIDRVVIRDRRAPGLLFGPCIVDIDRIFVRDVQYQFEVNRCRNEGVNFQGSSANSAGGYCGQDGRADGGQTTISPRFLKRGDN</sequence>